<name>A0A5B7K470_PORTR</name>
<reference evidence="1 2" key="1">
    <citation type="submission" date="2019-05" db="EMBL/GenBank/DDBJ databases">
        <title>Another draft genome of Portunus trituberculatus and its Hox gene families provides insights of decapod evolution.</title>
        <authorList>
            <person name="Jeong J.-H."/>
            <person name="Song I."/>
            <person name="Kim S."/>
            <person name="Choi T."/>
            <person name="Kim D."/>
            <person name="Ryu S."/>
            <person name="Kim W."/>
        </authorList>
    </citation>
    <scope>NUCLEOTIDE SEQUENCE [LARGE SCALE GENOMIC DNA]</scope>
    <source>
        <tissue evidence="1">Muscle</tissue>
    </source>
</reference>
<sequence length="52" mass="5818">MSTSLVPSPPLRPSSPHLIFIVCLRSVSKGWRREGSSGIWTTCEYSVVFVCY</sequence>
<dbReference type="EMBL" id="VSRR010128568">
    <property type="protein sequence ID" value="MPD01780.1"/>
    <property type="molecule type" value="Genomic_DNA"/>
</dbReference>
<comment type="caution">
    <text evidence="1">The sequence shown here is derived from an EMBL/GenBank/DDBJ whole genome shotgun (WGS) entry which is preliminary data.</text>
</comment>
<protein>
    <submittedName>
        <fullName evidence="1">Uncharacterized protein</fullName>
    </submittedName>
</protein>
<dbReference type="AlphaFoldDB" id="A0A5B7K470"/>
<keyword evidence="2" id="KW-1185">Reference proteome</keyword>
<organism evidence="1 2">
    <name type="scientific">Portunus trituberculatus</name>
    <name type="common">Swimming crab</name>
    <name type="synonym">Neptunus trituberculatus</name>
    <dbReference type="NCBI Taxonomy" id="210409"/>
    <lineage>
        <taxon>Eukaryota</taxon>
        <taxon>Metazoa</taxon>
        <taxon>Ecdysozoa</taxon>
        <taxon>Arthropoda</taxon>
        <taxon>Crustacea</taxon>
        <taxon>Multicrustacea</taxon>
        <taxon>Malacostraca</taxon>
        <taxon>Eumalacostraca</taxon>
        <taxon>Eucarida</taxon>
        <taxon>Decapoda</taxon>
        <taxon>Pleocyemata</taxon>
        <taxon>Brachyura</taxon>
        <taxon>Eubrachyura</taxon>
        <taxon>Portunoidea</taxon>
        <taxon>Portunidae</taxon>
        <taxon>Portuninae</taxon>
        <taxon>Portunus</taxon>
    </lineage>
</organism>
<evidence type="ECO:0000313" key="1">
    <source>
        <dbReference type="EMBL" id="MPD01780.1"/>
    </source>
</evidence>
<proteinExistence type="predicted"/>
<gene>
    <name evidence="1" type="ORF">E2C01_097325</name>
</gene>
<dbReference type="Proteomes" id="UP000324222">
    <property type="component" value="Unassembled WGS sequence"/>
</dbReference>
<accession>A0A5B7K470</accession>
<evidence type="ECO:0000313" key="2">
    <source>
        <dbReference type="Proteomes" id="UP000324222"/>
    </source>
</evidence>